<dbReference type="Gene3D" id="6.20.210.20">
    <property type="entry name" value="THAP domain"/>
    <property type="match status" value="1"/>
</dbReference>
<dbReference type="GO" id="GO:0003677">
    <property type="term" value="F:DNA binding"/>
    <property type="evidence" value="ECO:0007669"/>
    <property type="project" value="UniProtKB-UniRule"/>
</dbReference>
<keyword evidence="2 5" id="KW-0863">Zinc-finger</keyword>
<dbReference type="GO" id="GO:0008270">
    <property type="term" value="F:zinc ion binding"/>
    <property type="evidence" value="ECO:0007669"/>
    <property type="project" value="UniProtKB-KW"/>
</dbReference>
<sequence length="251" mass="29664">MVKCNICWKEHSPLLPRQFHRIPTDAEKREKWFSSIGYTINAYKNARICSDHFTKDDYYYTGTTVQSRRLTNTAIPSVFTHRSCRRLKKDSRSNIQNDNQDESIIDIKHESIMDIQPQFTIDIQQSTIDIQQSTIDIQHDNLISTEPTLVKNSDTGRRKKRHNINDRKKIFLKTGKYNLECIRKTEFATNQAWIKFVKYVNYNRYLHKLFVTQKSCVQKKMVTMQSVIETLKRKNDLIKTNIINALKISNL</sequence>
<dbReference type="Pfam" id="PF05485">
    <property type="entry name" value="THAP"/>
    <property type="match status" value="1"/>
</dbReference>
<dbReference type="InterPro" id="IPR052224">
    <property type="entry name" value="THAP_domain_protein"/>
</dbReference>
<evidence type="ECO:0000256" key="1">
    <source>
        <dbReference type="ARBA" id="ARBA00022723"/>
    </source>
</evidence>
<protein>
    <recommendedName>
        <fullName evidence="6">THAP-type domain-containing protein</fullName>
    </recommendedName>
</protein>
<dbReference type="PANTHER" id="PTHR46927:SF3">
    <property type="entry name" value="THAP-TYPE DOMAIN-CONTAINING PROTEIN"/>
    <property type="match status" value="1"/>
</dbReference>
<feature type="domain" description="THAP-type" evidence="6">
    <location>
        <begin position="1"/>
        <end position="79"/>
    </location>
</feature>
<dbReference type="EMBL" id="OZ034827">
    <property type="protein sequence ID" value="CAL1682510.1"/>
    <property type="molecule type" value="Genomic_DNA"/>
</dbReference>
<keyword evidence="4 5" id="KW-0238">DNA-binding</keyword>
<evidence type="ECO:0000256" key="4">
    <source>
        <dbReference type="ARBA" id="ARBA00023125"/>
    </source>
</evidence>
<evidence type="ECO:0000313" key="8">
    <source>
        <dbReference type="Proteomes" id="UP001497644"/>
    </source>
</evidence>
<dbReference type="Proteomes" id="UP001497644">
    <property type="component" value="Chromosome 4"/>
</dbReference>
<proteinExistence type="predicted"/>
<accession>A0AAV2NT22</accession>
<evidence type="ECO:0000313" key="7">
    <source>
        <dbReference type="EMBL" id="CAL1682510.1"/>
    </source>
</evidence>
<dbReference type="PANTHER" id="PTHR46927">
    <property type="entry name" value="AGAP005574-PA"/>
    <property type="match status" value="1"/>
</dbReference>
<keyword evidence="8" id="KW-1185">Reference proteome</keyword>
<dbReference type="SUPFAM" id="SSF57716">
    <property type="entry name" value="Glucocorticoid receptor-like (DNA-binding domain)"/>
    <property type="match status" value="1"/>
</dbReference>
<dbReference type="InterPro" id="IPR038441">
    <property type="entry name" value="THAP_Znf_sf"/>
</dbReference>
<evidence type="ECO:0000259" key="6">
    <source>
        <dbReference type="PROSITE" id="PS50950"/>
    </source>
</evidence>
<keyword evidence="1" id="KW-0479">Metal-binding</keyword>
<keyword evidence="3" id="KW-0862">Zinc</keyword>
<evidence type="ECO:0000256" key="3">
    <source>
        <dbReference type="ARBA" id="ARBA00022833"/>
    </source>
</evidence>
<name>A0AAV2NT22_9HYME</name>
<dbReference type="InterPro" id="IPR006612">
    <property type="entry name" value="THAP_Znf"/>
</dbReference>
<dbReference type="PROSITE" id="PS50950">
    <property type="entry name" value="ZF_THAP"/>
    <property type="match status" value="1"/>
</dbReference>
<organism evidence="7 8">
    <name type="scientific">Lasius platythorax</name>
    <dbReference type="NCBI Taxonomy" id="488582"/>
    <lineage>
        <taxon>Eukaryota</taxon>
        <taxon>Metazoa</taxon>
        <taxon>Ecdysozoa</taxon>
        <taxon>Arthropoda</taxon>
        <taxon>Hexapoda</taxon>
        <taxon>Insecta</taxon>
        <taxon>Pterygota</taxon>
        <taxon>Neoptera</taxon>
        <taxon>Endopterygota</taxon>
        <taxon>Hymenoptera</taxon>
        <taxon>Apocrita</taxon>
        <taxon>Aculeata</taxon>
        <taxon>Formicoidea</taxon>
        <taxon>Formicidae</taxon>
        <taxon>Formicinae</taxon>
        <taxon>Lasius</taxon>
        <taxon>Lasius</taxon>
    </lineage>
</organism>
<gene>
    <name evidence="7" type="ORF">LPLAT_LOCUS8426</name>
</gene>
<evidence type="ECO:0000256" key="5">
    <source>
        <dbReference type="PROSITE-ProRule" id="PRU00309"/>
    </source>
</evidence>
<evidence type="ECO:0000256" key="2">
    <source>
        <dbReference type="ARBA" id="ARBA00022771"/>
    </source>
</evidence>
<dbReference type="SMART" id="SM00980">
    <property type="entry name" value="THAP"/>
    <property type="match status" value="1"/>
</dbReference>
<dbReference type="AlphaFoldDB" id="A0AAV2NT22"/>
<reference evidence="7" key="1">
    <citation type="submission" date="2024-04" db="EMBL/GenBank/DDBJ databases">
        <authorList>
            <consortium name="Molecular Ecology Group"/>
        </authorList>
    </citation>
    <scope>NUCLEOTIDE SEQUENCE</scope>
</reference>